<evidence type="ECO:0000313" key="1">
    <source>
        <dbReference type="EMBL" id="CAK1555161.1"/>
    </source>
</evidence>
<name>A0AAV1K408_9NEOP</name>
<sequence length="99" mass="11344">MDTRPNLKIPRETAQSNYPSQIPHLRRGRKKYIATVHKWLLAGVICDIRLRHKGSRHANGVLRTDFRVKKGQVSPHRDKLVGKSRLHLARVTSAHVNPT</sequence>
<dbReference type="Proteomes" id="UP001497472">
    <property type="component" value="Unassembled WGS sequence"/>
</dbReference>
<keyword evidence="2" id="KW-1185">Reference proteome</keyword>
<accession>A0AAV1K408</accession>
<comment type="caution">
    <text evidence="1">The sequence shown here is derived from an EMBL/GenBank/DDBJ whole genome shotgun (WGS) entry which is preliminary data.</text>
</comment>
<dbReference type="EMBL" id="CAVLEF010000280">
    <property type="protein sequence ID" value="CAK1555161.1"/>
    <property type="molecule type" value="Genomic_DNA"/>
</dbReference>
<proteinExistence type="predicted"/>
<protein>
    <submittedName>
        <fullName evidence="1">Uncharacterized protein</fullName>
    </submittedName>
</protein>
<reference evidence="1 2" key="1">
    <citation type="submission" date="2023-11" db="EMBL/GenBank/DDBJ databases">
        <authorList>
            <person name="Okamura Y."/>
        </authorList>
    </citation>
    <scope>NUCLEOTIDE SEQUENCE [LARGE SCALE GENOMIC DNA]</scope>
</reference>
<dbReference type="AlphaFoldDB" id="A0AAV1K408"/>
<evidence type="ECO:0000313" key="2">
    <source>
        <dbReference type="Proteomes" id="UP001497472"/>
    </source>
</evidence>
<gene>
    <name evidence="1" type="ORF">LNINA_LOCUS13997</name>
</gene>
<organism evidence="1 2">
    <name type="scientific">Leptosia nina</name>
    <dbReference type="NCBI Taxonomy" id="320188"/>
    <lineage>
        <taxon>Eukaryota</taxon>
        <taxon>Metazoa</taxon>
        <taxon>Ecdysozoa</taxon>
        <taxon>Arthropoda</taxon>
        <taxon>Hexapoda</taxon>
        <taxon>Insecta</taxon>
        <taxon>Pterygota</taxon>
        <taxon>Neoptera</taxon>
        <taxon>Endopterygota</taxon>
        <taxon>Lepidoptera</taxon>
        <taxon>Glossata</taxon>
        <taxon>Ditrysia</taxon>
        <taxon>Papilionoidea</taxon>
        <taxon>Pieridae</taxon>
        <taxon>Pierinae</taxon>
        <taxon>Leptosia</taxon>
    </lineage>
</organism>